<sequence>MSANAYTVGGIDFGNSLSLNHLETTTLAQTFINGNGQSATAYGSISTVNGDSTYCAGGGSCSLYFIATFSGSQNFSSSYVEFSSATITVYYSNSTVNLFNQDSVANLASIQGMTTWLTLTGHNNLGGGASTNAVVTGTGSLSGATLNGGGAGLFDVGSPGLASVIASFDTNTIADAAGGFADVALTSSFNNFVLNEFDVANGLATGCENGTAAVGAWCYQGSSNLRGKLQAVPEPSSLALAGLGFGVMGALSRRRRNAKK</sequence>
<evidence type="ECO:0000313" key="2">
    <source>
        <dbReference type="EMBL" id="APW39503.1"/>
    </source>
</evidence>
<protein>
    <recommendedName>
        <fullName evidence="1">Ice-binding protein C-terminal domain-containing protein</fullName>
    </recommendedName>
</protein>
<dbReference type="EMBL" id="CP019236">
    <property type="protein sequence ID" value="APW39503.1"/>
    <property type="molecule type" value="Genomic_DNA"/>
</dbReference>
<dbReference type="KEGG" id="rhy:RD110_21670"/>
<proteinExistence type="predicted"/>
<organism evidence="2 3">
    <name type="scientific">Rhodoferax koreensis</name>
    <dbReference type="NCBI Taxonomy" id="1842727"/>
    <lineage>
        <taxon>Bacteria</taxon>
        <taxon>Pseudomonadati</taxon>
        <taxon>Pseudomonadota</taxon>
        <taxon>Betaproteobacteria</taxon>
        <taxon>Burkholderiales</taxon>
        <taxon>Comamonadaceae</taxon>
        <taxon>Rhodoferax</taxon>
    </lineage>
</organism>
<dbReference type="AlphaFoldDB" id="A0A1P8K0G5"/>
<dbReference type="InterPro" id="IPR013424">
    <property type="entry name" value="Ice-binding_C"/>
</dbReference>
<accession>A0A1P8K0G5</accession>
<feature type="domain" description="Ice-binding protein C-terminal" evidence="1">
    <location>
        <begin position="231"/>
        <end position="256"/>
    </location>
</feature>
<gene>
    <name evidence="2" type="ORF">RD110_21670</name>
</gene>
<reference evidence="2 3" key="1">
    <citation type="submission" date="2017-01" db="EMBL/GenBank/DDBJ databases">
        <authorList>
            <person name="Mah S.A."/>
            <person name="Swanson W.J."/>
            <person name="Moy G.W."/>
            <person name="Vacquier V.D."/>
        </authorList>
    </citation>
    <scope>NUCLEOTIDE SEQUENCE [LARGE SCALE GENOMIC DNA]</scope>
    <source>
        <strain evidence="2 3">DCY110</strain>
    </source>
</reference>
<evidence type="ECO:0000313" key="3">
    <source>
        <dbReference type="Proteomes" id="UP000186609"/>
    </source>
</evidence>
<dbReference type="NCBIfam" id="TIGR02595">
    <property type="entry name" value="PEP_CTERM"/>
    <property type="match status" value="1"/>
</dbReference>
<dbReference type="Pfam" id="PF07589">
    <property type="entry name" value="PEP-CTERM"/>
    <property type="match status" value="1"/>
</dbReference>
<dbReference type="Proteomes" id="UP000186609">
    <property type="component" value="Chromosome"/>
</dbReference>
<keyword evidence="3" id="KW-1185">Reference proteome</keyword>
<name>A0A1P8K0G5_9BURK</name>
<evidence type="ECO:0000259" key="1">
    <source>
        <dbReference type="Pfam" id="PF07589"/>
    </source>
</evidence>